<gene>
    <name evidence="3" type="ORF">MANES_08G152200v8</name>
</gene>
<sequence>MLCLPISDFLSSINFLFSSLLIMVHKCFLSLNLLLLFLGFSFVFSSLAVPSTRGLKSFEEIPSSVEDSLTQDAVGLNLGEEQVIDFGEGYINGRMDLESTDYPGTGANNHHDPKTPGTA</sequence>
<accession>A0A2C9VHT8</accession>
<dbReference type="Gramene" id="Manes.08G152200.1.v8.1">
    <property type="protein sequence ID" value="Manes.08G152200.1.v8.1.CDS"/>
    <property type="gene ID" value="Manes.08G152200.v8.1"/>
</dbReference>
<feature type="region of interest" description="Disordered" evidence="1">
    <location>
        <begin position="95"/>
        <end position="119"/>
    </location>
</feature>
<evidence type="ECO:0000313" key="4">
    <source>
        <dbReference type="Proteomes" id="UP000091857"/>
    </source>
</evidence>
<evidence type="ECO:0000256" key="2">
    <source>
        <dbReference type="SAM" id="Phobius"/>
    </source>
</evidence>
<feature type="transmembrane region" description="Helical" evidence="2">
    <location>
        <begin position="31"/>
        <end position="49"/>
    </location>
</feature>
<comment type="caution">
    <text evidence="3">The sequence shown here is derived from an EMBL/GenBank/DDBJ whole genome shotgun (WGS) entry which is preliminary data.</text>
</comment>
<evidence type="ECO:0000313" key="3">
    <source>
        <dbReference type="EMBL" id="OAY44460.1"/>
    </source>
</evidence>
<dbReference type="PANTHER" id="PTHR33474:SF28">
    <property type="entry name" value="OS01G0815400 PROTEIN"/>
    <property type="match status" value="1"/>
</dbReference>
<dbReference type="Proteomes" id="UP000091857">
    <property type="component" value="Chromosome 8"/>
</dbReference>
<protein>
    <submittedName>
        <fullName evidence="3">Uncharacterized protein</fullName>
    </submittedName>
</protein>
<proteinExistence type="predicted"/>
<evidence type="ECO:0000256" key="1">
    <source>
        <dbReference type="SAM" id="MobiDB-lite"/>
    </source>
</evidence>
<name>A0A2C9VHT8_MANES</name>
<dbReference type="OrthoDB" id="693939at2759"/>
<keyword evidence="2" id="KW-1133">Transmembrane helix</keyword>
<feature type="compositionally biased region" description="Basic and acidic residues" evidence="1">
    <location>
        <begin position="109"/>
        <end position="119"/>
    </location>
</feature>
<dbReference type="EMBL" id="CM004394">
    <property type="protein sequence ID" value="OAY44460.1"/>
    <property type="molecule type" value="Genomic_DNA"/>
</dbReference>
<dbReference type="AlphaFoldDB" id="A0A2C9VHT8"/>
<keyword evidence="4" id="KW-1185">Reference proteome</keyword>
<reference evidence="4" key="1">
    <citation type="journal article" date="2016" name="Nat. Biotechnol.">
        <title>Sequencing wild and cultivated cassava and related species reveals extensive interspecific hybridization and genetic diversity.</title>
        <authorList>
            <person name="Bredeson J.V."/>
            <person name="Lyons J.B."/>
            <person name="Prochnik S.E."/>
            <person name="Wu G.A."/>
            <person name="Ha C.M."/>
            <person name="Edsinger-Gonzales E."/>
            <person name="Grimwood J."/>
            <person name="Schmutz J."/>
            <person name="Rabbi I.Y."/>
            <person name="Egesi C."/>
            <person name="Nauluvula P."/>
            <person name="Lebot V."/>
            <person name="Ndunguru J."/>
            <person name="Mkamilo G."/>
            <person name="Bart R.S."/>
            <person name="Setter T.L."/>
            <person name="Gleadow R.M."/>
            <person name="Kulakow P."/>
            <person name="Ferguson M.E."/>
            <person name="Rounsley S."/>
            <person name="Rokhsar D.S."/>
        </authorList>
    </citation>
    <scope>NUCLEOTIDE SEQUENCE [LARGE SCALE GENOMIC DNA]</scope>
    <source>
        <strain evidence="4">cv. AM560-2</strain>
    </source>
</reference>
<keyword evidence="2" id="KW-0812">Transmembrane</keyword>
<keyword evidence="2" id="KW-0472">Membrane</keyword>
<dbReference type="PANTHER" id="PTHR33474">
    <property type="entry name" value="TRANSMEMBRANE PROTEIN"/>
    <property type="match status" value="1"/>
</dbReference>
<organism evidence="3 4">
    <name type="scientific">Manihot esculenta</name>
    <name type="common">Cassava</name>
    <name type="synonym">Jatropha manihot</name>
    <dbReference type="NCBI Taxonomy" id="3983"/>
    <lineage>
        <taxon>Eukaryota</taxon>
        <taxon>Viridiplantae</taxon>
        <taxon>Streptophyta</taxon>
        <taxon>Embryophyta</taxon>
        <taxon>Tracheophyta</taxon>
        <taxon>Spermatophyta</taxon>
        <taxon>Magnoliopsida</taxon>
        <taxon>eudicotyledons</taxon>
        <taxon>Gunneridae</taxon>
        <taxon>Pentapetalae</taxon>
        <taxon>rosids</taxon>
        <taxon>fabids</taxon>
        <taxon>Malpighiales</taxon>
        <taxon>Euphorbiaceae</taxon>
        <taxon>Crotonoideae</taxon>
        <taxon>Manihoteae</taxon>
        <taxon>Manihot</taxon>
    </lineage>
</organism>